<reference evidence="2" key="1">
    <citation type="submission" date="2021-06" db="EMBL/GenBank/DDBJ databases">
        <authorList>
            <person name="Kallberg Y."/>
            <person name="Tangrot J."/>
            <person name="Rosling A."/>
        </authorList>
    </citation>
    <scope>NUCLEOTIDE SEQUENCE</scope>
    <source>
        <strain evidence="2">IN212</strain>
    </source>
</reference>
<gene>
    <name evidence="2" type="ORF">RFULGI_LOCUS15601</name>
</gene>
<keyword evidence="3" id="KW-1185">Reference proteome</keyword>
<sequence>YDLASGQIYDEMLQYLSGISRASLRKRTQRTKPIYKLFSAIGEDKISRIKSYSANKLSKLTDKQIDVIINHYTTKILVRDQKSRTHVTESTLKSGFNPSDNKNHTTKPSSLKDVSNIKASISAESSHAPSSEDMISEDNKSSSNTNNILQDNILLETNPKDSTEVSVLPEK</sequence>
<protein>
    <submittedName>
        <fullName evidence="2">6443_t:CDS:1</fullName>
    </submittedName>
</protein>
<feature type="non-terminal residue" evidence="2">
    <location>
        <position position="1"/>
    </location>
</feature>
<feature type="compositionally biased region" description="Low complexity" evidence="1">
    <location>
        <begin position="119"/>
        <end position="131"/>
    </location>
</feature>
<feature type="compositionally biased region" description="Basic and acidic residues" evidence="1">
    <location>
        <begin position="158"/>
        <end position="171"/>
    </location>
</feature>
<name>A0A9N9P148_9GLOM</name>
<accession>A0A9N9P148</accession>
<dbReference type="EMBL" id="CAJVPZ010051026">
    <property type="protein sequence ID" value="CAG8778431.1"/>
    <property type="molecule type" value="Genomic_DNA"/>
</dbReference>
<feature type="non-terminal residue" evidence="2">
    <location>
        <position position="171"/>
    </location>
</feature>
<dbReference type="AlphaFoldDB" id="A0A9N9P148"/>
<feature type="compositionally biased region" description="Polar residues" evidence="1">
    <location>
        <begin position="88"/>
        <end position="113"/>
    </location>
</feature>
<feature type="compositionally biased region" description="Polar residues" evidence="1">
    <location>
        <begin position="141"/>
        <end position="150"/>
    </location>
</feature>
<dbReference type="Proteomes" id="UP000789396">
    <property type="component" value="Unassembled WGS sequence"/>
</dbReference>
<organism evidence="2 3">
    <name type="scientific">Racocetra fulgida</name>
    <dbReference type="NCBI Taxonomy" id="60492"/>
    <lineage>
        <taxon>Eukaryota</taxon>
        <taxon>Fungi</taxon>
        <taxon>Fungi incertae sedis</taxon>
        <taxon>Mucoromycota</taxon>
        <taxon>Glomeromycotina</taxon>
        <taxon>Glomeromycetes</taxon>
        <taxon>Diversisporales</taxon>
        <taxon>Gigasporaceae</taxon>
        <taxon>Racocetra</taxon>
    </lineage>
</organism>
<dbReference type="OrthoDB" id="2415118at2759"/>
<feature type="region of interest" description="Disordered" evidence="1">
    <location>
        <begin position="88"/>
        <end position="171"/>
    </location>
</feature>
<evidence type="ECO:0000313" key="3">
    <source>
        <dbReference type="Proteomes" id="UP000789396"/>
    </source>
</evidence>
<evidence type="ECO:0000313" key="2">
    <source>
        <dbReference type="EMBL" id="CAG8778431.1"/>
    </source>
</evidence>
<evidence type="ECO:0000256" key="1">
    <source>
        <dbReference type="SAM" id="MobiDB-lite"/>
    </source>
</evidence>
<proteinExistence type="predicted"/>
<comment type="caution">
    <text evidence="2">The sequence shown here is derived from an EMBL/GenBank/DDBJ whole genome shotgun (WGS) entry which is preliminary data.</text>
</comment>